<dbReference type="PANTHER" id="PTHR43327">
    <property type="entry name" value="STOMATIN-LIKE PROTEIN 2, MITOCHONDRIAL"/>
    <property type="match status" value="1"/>
</dbReference>
<feature type="compositionally biased region" description="Basic and acidic residues" evidence="7">
    <location>
        <begin position="318"/>
        <end position="328"/>
    </location>
</feature>
<evidence type="ECO:0000256" key="4">
    <source>
        <dbReference type="ARBA" id="ARBA00022692"/>
    </source>
</evidence>
<accession>A0A7M1XJ69</accession>
<evidence type="ECO:0000256" key="6">
    <source>
        <dbReference type="ARBA" id="ARBA00023136"/>
    </source>
</evidence>
<dbReference type="CDD" id="cd08829">
    <property type="entry name" value="SPFH_paraslipin"/>
    <property type="match status" value="1"/>
</dbReference>
<keyword evidence="4 8" id="KW-0812">Transmembrane</keyword>
<keyword evidence="5 8" id="KW-1133">Transmembrane helix</keyword>
<evidence type="ECO:0000259" key="9">
    <source>
        <dbReference type="SMART" id="SM00244"/>
    </source>
</evidence>
<dbReference type="PROSITE" id="PS01270">
    <property type="entry name" value="BAND_7"/>
    <property type="match status" value="1"/>
</dbReference>
<dbReference type="EMBL" id="CP031517">
    <property type="protein sequence ID" value="QOS39200.1"/>
    <property type="molecule type" value="Genomic_DNA"/>
</dbReference>
<name>A0A7M1XJ69_9SPIR</name>
<reference evidence="10 11" key="1">
    <citation type="submission" date="2018-08" db="EMBL/GenBank/DDBJ databases">
        <title>The first complete genome of Treponema rectale (CHPAT), a commensal spirochete of the bovine rectum.</title>
        <authorList>
            <person name="Staton G.J."/>
            <person name="Clegg S.R."/>
            <person name="Carter S.D."/>
            <person name="Radford A.D."/>
            <person name="Darby A."/>
            <person name="Hall N."/>
            <person name="Birtles R.J."/>
            <person name="Evans N.J."/>
        </authorList>
    </citation>
    <scope>NUCLEOTIDE SEQUENCE [LARGE SCALE GENOMIC DNA]</scope>
    <source>
        <strain evidence="10 11">CHPA</strain>
    </source>
</reference>
<organism evidence="10 11">
    <name type="scientific">Treponema rectale</name>
    <dbReference type="NCBI Taxonomy" id="744512"/>
    <lineage>
        <taxon>Bacteria</taxon>
        <taxon>Pseudomonadati</taxon>
        <taxon>Spirochaetota</taxon>
        <taxon>Spirochaetia</taxon>
        <taxon>Spirochaetales</taxon>
        <taxon>Treponemataceae</taxon>
        <taxon>Treponema</taxon>
    </lineage>
</organism>
<dbReference type="InterPro" id="IPR001107">
    <property type="entry name" value="Band_7"/>
</dbReference>
<evidence type="ECO:0000256" key="5">
    <source>
        <dbReference type="ARBA" id="ARBA00022989"/>
    </source>
</evidence>
<feature type="transmembrane region" description="Helical" evidence="8">
    <location>
        <begin position="6"/>
        <end position="25"/>
    </location>
</feature>
<feature type="compositionally biased region" description="Basic and acidic residues" evidence="7">
    <location>
        <begin position="342"/>
        <end position="358"/>
    </location>
</feature>
<dbReference type="InterPro" id="IPR036013">
    <property type="entry name" value="Band_7/SPFH_dom_sf"/>
</dbReference>
<dbReference type="Proteomes" id="UP000593591">
    <property type="component" value="Chromosome"/>
</dbReference>
<feature type="region of interest" description="Disordered" evidence="7">
    <location>
        <begin position="318"/>
        <end position="358"/>
    </location>
</feature>
<dbReference type="GO" id="GO:0005886">
    <property type="term" value="C:plasma membrane"/>
    <property type="evidence" value="ECO:0007669"/>
    <property type="project" value="UniProtKB-ARBA"/>
</dbReference>
<evidence type="ECO:0000313" key="11">
    <source>
        <dbReference type="Proteomes" id="UP000593591"/>
    </source>
</evidence>
<feature type="domain" description="Band 7" evidence="9">
    <location>
        <begin position="25"/>
        <end position="183"/>
    </location>
</feature>
<dbReference type="PRINTS" id="PR00721">
    <property type="entry name" value="STOMATIN"/>
</dbReference>
<dbReference type="Gene3D" id="3.30.479.30">
    <property type="entry name" value="Band 7 domain"/>
    <property type="match status" value="1"/>
</dbReference>
<evidence type="ECO:0000256" key="3">
    <source>
        <dbReference type="ARBA" id="ARBA00017055"/>
    </source>
</evidence>
<comment type="subcellular location">
    <subcellularLocation>
        <location evidence="1">Membrane</location>
        <topology evidence="1">Single-pass membrane protein</topology>
    </subcellularLocation>
</comment>
<evidence type="ECO:0000256" key="2">
    <source>
        <dbReference type="ARBA" id="ARBA00008164"/>
    </source>
</evidence>
<gene>
    <name evidence="10" type="ORF">DYE49_01510</name>
</gene>
<evidence type="ECO:0000256" key="7">
    <source>
        <dbReference type="SAM" id="MobiDB-lite"/>
    </source>
</evidence>
<comment type="similarity">
    <text evidence="2">Belongs to the band 7/mec-2 family.</text>
</comment>
<dbReference type="FunFam" id="3.30.479.30:FF:000004">
    <property type="entry name" value="Putative membrane protease family, stomatin"/>
    <property type="match status" value="1"/>
</dbReference>
<dbReference type="SMART" id="SM00244">
    <property type="entry name" value="PHB"/>
    <property type="match status" value="1"/>
</dbReference>
<dbReference type="AlphaFoldDB" id="A0A7M1XJ69"/>
<evidence type="ECO:0000313" key="10">
    <source>
        <dbReference type="EMBL" id="QOS39200.1"/>
    </source>
</evidence>
<dbReference type="InterPro" id="IPR001972">
    <property type="entry name" value="Stomatin_HflK_fam"/>
</dbReference>
<proteinExistence type="inferred from homology"/>
<dbReference type="KEGG" id="trc:DYE49_01510"/>
<sequence>MEPGAIVAIVIVCVVLFLLLVVLISHIKIVNQTDKFVVERLGRYLTTWDTGIHVLVPFIDRVQKKVSMKEQIYDFPPQPVITKDNVTMQIDTVVFFTVTDPKLFTYGVENPIVGIEALSATTLRNIIGELDLDATLTSRDIINTKMRQILDDATDPWGIKVTRVEVKNILPPKDIQAAMEKQMRAEREKREKILIAEGQKTSAITIAEGNKEAAILNAEAEKQAAIKKAEAQAEAILKVKKAEADGELLVRKAEAEGMKMINEANPTQAVLTIRSYEALAKVADGKATKLIIPSDIQNLATMAAAVTETVSQMKVAAKEEPAKKESTAKHAITQADLDAADAELHQELAKDHSKNGRH</sequence>
<evidence type="ECO:0000256" key="1">
    <source>
        <dbReference type="ARBA" id="ARBA00004167"/>
    </source>
</evidence>
<dbReference type="InterPro" id="IPR018080">
    <property type="entry name" value="Band_7/stomatin-like_CS"/>
</dbReference>
<dbReference type="InterPro" id="IPR050710">
    <property type="entry name" value="Band7/mec-2_domain"/>
</dbReference>
<protein>
    <recommendedName>
        <fullName evidence="3">Protein QmcA</fullName>
    </recommendedName>
</protein>
<dbReference type="GO" id="GO:0098552">
    <property type="term" value="C:side of membrane"/>
    <property type="evidence" value="ECO:0007669"/>
    <property type="project" value="UniProtKB-ARBA"/>
</dbReference>
<dbReference type="Pfam" id="PF01145">
    <property type="entry name" value="Band_7"/>
    <property type="match status" value="1"/>
</dbReference>
<dbReference type="SUPFAM" id="SSF117892">
    <property type="entry name" value="Band 7/SPFH domain"/>
    <property type="match status" value="1"/>
</dbReference>
<keyword evidence="6 8" id="KW-0472">Membrane</keyword>
<dbReference type="PANTHER" id="PTHR43327:SF10">
    <property type="entry name" value="STOMATIN-LIKE PROTEIN 2, MITOCHONDRIAL"/>
    <property type="match status" value="1"/>
</dbReference>
<evidence type="ECO:0000256" key="8">
    <source>
        <dbReference type="SAM" id="Phobius"/>
    </source>
</evidence>